<dbReference type="SUPFAM" id="SSF49785">
    <property type="entry name" value="Galactose-binding domain-like"/>
    <property type="match status" value="1"/>
</dbReference>
<keyword evidence="7" id="KW-1015">Disulfide bond</keyword>
<dbReference type="InterPro" id="IPR051941">
    <property type="entry name" value="BG_Antigen-Binding_Lectin"/>
</dbReference>
<accession>A0AAV7Q535</accession>
<keyword evidence="8" id="KW-0472">Membrane</keyword>
<keyword evidence="8" id="KW-1133">Transmembrane helix</keyword>
<evidence type="ECO:0000256" key="6">
    <source>
        <dbReference type="ARBA" id="ARBA00022837"/>
    </source>
</evidence>
<dbReference type="Gene3D" id="2.60.120.260">
    <property type="entry name" value="Galactose-binding domain-like"/>
    <property type="match status" value="1"/>
</dbReference>
<evidence type="ECO:0000256" key="2">
    <source>
        <dbReference type="ARBA" id="ARBA00010147"/>
    </source>
</evidence>
<evidence type="ECO:0000313" key="10">
    <source>
        <dbReference type="EMBL" id="KAJ1134335.1"/>
    </source>
</evidence>
<name>A0AAV7Q535_PLEWA</name>
<proteinExistence type="inferred from homology"/>
<sequence length="313" mass="33704">MRTRQHVNHVLTQNGAFILHRTGTLCGSVQPLPSEAEVPSPYPEVLSAPSPKGGERSKIFNHLPAALQLLSAGLSKLSAHLGTMAGLLVVLLFCGALPSVRGSTLLPASVNVAPQGYATQSTTFNFEGFAKNAISGDLLSDYLSGHCSRTAYEVSPWWRVDLGQSYEVVSVAVTNRGDCCGEQLNGAEIRIGNSLENHGIDNPRCATIQSLGTGATQSYACSGMSGRYVTVVIPGRAEYLSLCEVQVFALPKWDQRLVLKATTLLQSKNDIFKCPWSRAQMLKQLSFLLDQTIVPAASNLSLVGYRREEHTGV</sequence>
<comment type="caution">
    <text evidence="10">The sequence shown here is derived from an EMBL/GenBank/DDBJ whole genome shotgun (WGS) entry which is preliminary data.</text>
</comment>
<reference evidence="10" key="1">
    <citation type="journal article" date="2022" name="bioRxiv">
        <title>Sequencing and chromosome-scale assembly of the giantPleurodeles waltlgenome.</title>
        <authorList>
            <person name="Brown T."/>
            <person name="Elewa A."/>
            <person name="Iarovenko S."/>
            <person name="Subramanian E."/>
            <person name="Araus A.J."/>
            <person name="Petzold A."/>
            <person name="Susuki M."/>
            <person name="Suzuki K.-i.T."/>
            <person name="Hayashi T."/>
            <person name="Toyoda A."/>
            <person name="Oliveira C."/>
            <person name="Osipova E."/>
            <person name="Leigh N.D."/>
            <person name="Simon A."/>
            <person name="Yun M.H."/>
        </authorList>
    </citation>
    <scope>NUCLEOTIDE SEQUENCE</scope>
    <source>
        <strain evidence="10">20211129_DDA</strain>
        <tissue evidence="10">Liver</tissue>
    </source>
</reference>
<keyword evidence="11" id="KW-1185">Reference proteome</keyword>
<evidence type="ECO:0000256" key="8">
    <source>
        <dbReference type="SAM" id="Phobius"/>
    </source>
</evidence>
<evidence type="ECO:0000256" key="7">
    <source>
        <dbReference type="ARBA" id="ARBA00023157"/>
    </source>
</evidence>
<comment type="subunit">
    <text evidence="3">Homotrimer.</text>
</comment>
<dbReference type="AlphaFoldDB" id="A0AAV7Q535"/>
<evidence type="ECO:0000256" key="5">
    <source>
        <dbReference type="ARBA" id="ARBA00022734"/>
    </source>
</evidence>
<feature type="domain" description="Fucolectin tachylectin-4 pentraxin-1" evidence="9">
    <location>
        <begin position="109"/>
        <end position="253"/>
    </location>
</feature>
<feature type="transmembrane region" description="Helical" evidence="8">
    <location>
        <begin position="77"/>
        <end position="97"/>
    </location>
</feature>
<keyword evidence="8" id="KW-0812">Transmembrane</keyword>
<dbReference type="SMART" id="SM00607">
    <property type="entry name" value="FTP"/>
    <property type="match status" value="1"/>
</dbReference>
<keyword evidence="6" id="KW-0106">Calcium</keyword>
<evidence type="ECO:0000259" key="9">
    <source>
        <dbReference type="SMART" id="SM00607"/>
    </source>
</evidence>
<dbReference type="GO" id="GO:0010185">
    <property type="term" value="P:regulation of cellular defense response"/>
    <property type="evidence" value="ECO:0007669"/>
    <property type="project" value="UniProtKB-ARBA"/>
</dbReference>
<dbReference type="GO" id="GO:0001868">
    <property type="term" value="P:regulation of complement activation, lectin pathway"/>
    <property type="evidence" value="ECO:0007669"/>
    <property type="project" value="UniProtKB-ARBA"/>
</dbReference>
<keyword evidence="4" id="KW-0479">Metal-binding</keyword>
<comment type="function">
    <text evidence="1">Acts as a defensive agent. Recognizes blood group fucosylated oligosaccharides including A, B, H and Lewis B-type antigens. Does not recognize Lewis A antigen and has low affinity for monovalent haptens.</text>
</comment>
<protein>
    <recommendedName>
        <fullName evidence="9">Fucolectin tachylectin-4 pentraxin-1 domain-containing protein</fullName>
    </recommendedName>
</protein>
<dbReference type="Proteomes" id="UP001066276">
    <property type="component" value="Chromosome 6"/>
</dbReference>
<keyword evidence="5" id="KW-0430">Lectin</keyword>
<dbReference type="Pfam" id="PF22633">
    <property type="entry name" value="F5_F8_type_C_2"/>
    <property type="match status" value="1"/>
</dbReference>
<dbReference type="EMBL" id="JANPWB010000010">
    <property type="protein sequence ID" value="KAJ1134335.1"/>
    <property type="molecule type" value="Genomic_DNA"/>
</dbReference>
<dbReference type="GO" id="GO:0042806">
    <property type="term" value="F:fucose binding"/>
    <property type="evidence" value="ECO:0007669"/>
    <property type="project" value="UniProtKB-ARBA"/>
</dbReference>
<evidence type="ECO:0000256" key="3">
    <source>
        <dbReference type="ARBA" id="ARBA00011233"/>
    </source>
</evidence>
<dbReference type="InterPro" id="IPR006585">
    <property type="entry name" value="FTP1"/>
</dbReference>
<dbReference type="InterPro" id="IPR008979">
    <property type="entry name" value="Galactose-bd-like_sf"/>
</dbReference>
<comment type="similarity">
    <text evidence="2">Belongs to the fucolectin family.</text>
</comment>
<gene>
    <name evidence="10" type="ORF">NDU88_000787</name>
</gene>
<dbReference type="PANTHER" id="PTHR45713:SF20">
    <property type="entry name" value="FUCOLECTIN TACHYLECTIN-4 PENTRAXIN-1 DOMAIN-CONTAINING PROTEIN"/>
    <property type="match status" value="1"/>
</dbReference>
<dbReference type="GO" id="GO:0046872">
    <property type="term" value="F:metal ion binding"/>
    <property type="evidence" value="ECO:0007669"/>
    <property type="project" value="UniProtKB-KW"/>
</dbReference>
<evidence type="ECO:0000313" key="11">
    <source>
        <dbReference type="Proteomes" id="UP001066276"/>
    </source>
</evidence>
<evidence type="ECO:0000256" key="4">
    <source>
        <dbReference type="ARBA" id="ARBA00022723"/>
    </source>
</evidence>
<evidence type="ECO:0000256" key="1">
    <source>
        <dbReference type="ARBA" id="ARBA00002219"/>
    </source>
</evidence>
<organism evidence="10 11">
    <name type="scientific">Pleurodeles waltl</name>
    <name type="common">Iberian ribbed newt</name>
    <dbReference type="NCBI Taxonomy" id="8319"/>
    <lineage>
        <taxon>Eukaryota</taxon>
        <taxon>Metazoa</taxon>
        <taxon>Chordata</taxon>
        <taxon>Craniata</taxon>
        <taxon>Vertebrata</taxon>
        <taxon>Euteleostomi</taxon>
        <taxon>Amphibia</taxon>
        <taxon>Batrachia</taxon>
        <taxon>Caudata</taxon>
        <taxon>Salamandroidea</taxon>
        <taxon>Salamandridae</taxon>
        <taxon>Pleurodelinae</taxon>
        <taxon>Pleurodeles</taxon>
    </lineage>
</organism>
<dbReference type="PANTHER" id="PTHR45713">
    <property type="entry name" value="FTP DOMAIN-CONTAINING PROTEIN"/>
    <property type="match status" value="1"/>
</dbReference>